<keyword evidence="2" id="KW-0413">Isomerase</keyword>
<dbReference type="SUPFAM" id="SSF51658">
    <property type="entry name" value="Xylose isomerase-like"/>
    <property type="match status" value="1"/>
</dbReference>
<dbReference type="EMBL" id="JAJOMB010000004">
    <property type="protein sequence ID" value="MCD5311186.1"/>
    <property type="molecule type" value="Genomic_DNA"/>
</dbReference>
<evidence type="ECO:0000259" key="1">
    <source>
        <dbReference type="Pfam" id="PF01261"/>
    </source>
</evidence>
<dbReference type="PANTHER" id="PTHR12110:SF52">
    <property type="entry name" value="XYLOSE ISOMERASE"/>
    <property type="match status" value="1"/>
</dbReference>
<organism evidence="2 3">
    <name type="scientific">Kineosporia babensis</name>
    <dbReference type="NCBI Taxonomy" id="499548"/>
    <lineage>
        <taxon>Bacteria</taxon>
        <taxon>Bacillati</taxon>
        <taxon>Actinomycetota</taxon>
        <taxon>Actinomycetes</taxon>
        <taxon>Kineosporiales</taxon>
        <taxon>Kineosporiaceae</taxon>
        <taxon>Kineosporia</taxon>
    </lineage>
</organism>
<dbReference type="RefSeq" id="WP_231440364.1">
    <property type="nucleotide sequence ID" value="NZ_JAJOMB010000004.1"/>
</dbReference>
<accession>A0A9X1STC9</accession>
<proteinExistence type="predicted"/>
<dbReference type="InterPro" id="IPR050312">
    <property type="entry name" value="IolE/XylAMocC-like"/>
</dbReference>
<feature type="domain" description="Xylose isomerase-like TIM barrel" evidence="1">
    <location>
        <begin position="79"/>
        <end position="239"/>
    </location>
</feature>
<dbReference type="InterPro" id="IPR013022">
    <property type="entry name" value="Xyl_isomerase-like_TIM-brl"/>
</dbReference>
<comment type="caution">
    <text evidence="2">The sequence shown here is derived from an EMBL/GenBank/DDBJ whole genome shotgun (WGS) entry which is preliminary data.</text>
</comment>
<dbReference type="PANTHER" id="PTHR12110">
    <property type="entry name" value="HYDROXYPYRUVATE ISOMERASE"/>
    <property type="match status" value="1"/>
</dbReference>
<evidence type="ECO:0000313" key="2">
    <source>
        <dbReference type="EMBL" id="MCD5311186.1"/>
    </source>
</evidence>
<name>A0A9X1STC9_9ACTN</name>
<protein>
    <submittedName>
        <fullName evidence="2">Sugar phosphate isomerase/epimerase</fullName>
    </submittedName>
</protein>
<dbReference type="Gene3D" id="3.20.20.150">
    <property type="entry name" value="Divalent-metal-dependent TIM barrel enzymes"/>
    <property type="match status" value="1"/>
</dbReference>
<evidence type="ECO:0000313" key="3">
    <source>
        <dbReference type="Proteomes" id="UP001138997"/>
    </source>
</evidence>
<dbReference type="GO" id="GO:0016853">
    <property type="term" value="F:isomerase activity"/>
    <property type="evidence" value="ECO:0007669"/>
    <property type="project" value="UniProtKB-KW"/>
</dbReference>
<reference evidence="2" key="1">
    <citation type="submission" date="2021-11" db="EMBL/GenBank/DDBJ databases">
        <title>Streptomyces corallinus and Kineosporia corallina sp. nov., two new coral-derived marine actinobacteria.</title>
        <authorList>
            <person name="Buangrab K."/>
            <person name="Sutthacheep M."/>
            <person name="Yeemin T."/>
            <person name="Harunari E."/>
            <person name="Igarashi Y."/>
            <person name="Sripreechasak P."/>
            <person name="Kanchanasin P."/>
            <person name="Tanasupawat S."/>
            <person name="Phongsopitanun W."/>
        </authorList>
    </citation>
    <scope>NUCLEOTIDE SEQUENCE</scope>
    <source>
        <strain evidence="2">JCM 31032</strain>
    </source>
</reference>
<sequence length="268" mass="29437">MSSTIGLSTYSFFWQWHETAPQPITLEQMVDKTAALGVTLLQICDYPLIESYTAAKLSELKAYGAAKGVSFELGTRGVTPEHLARYLEIAQALDVTLVRSMFYSATSRPTPAEAEQFLRTAVQAYEASGVTIALETYEQVPVQTLVDLVTAVDSPNLGICLDPANCLAALELPAETVRRTAPLVKNMHIKDFSFSRKDGWVGFTLASVPLGEGLLDYHGMVAAVRPEERGINQIVEHWLTWQGDSATTCALEDRWTASVVETLRSYAK</sequence>
<dbReference type="InterPro" id="IPR036237">
    <property type="entry name" value="Xyl_isomerase-like_sf"/>
</dbReference>
<dbReference type="AlphaFoldDB" id="A0A9X1STC9"/>
<dbReference type="Pfam" id="PF01261">
    <property type="entry name" value="AP_endonuc_2"/>
    <property type="match status" value="1"/>
</dbReference>
<dbReference type="Proteomes" id="UP001138997">
    <property type="component" value="Unassembled WGS sequence"/>
</dbReference>
<keyword evidence="3" id="KW-1185">Reference proteome</keyword>
<gene>
    <name evidence="2" type="ORF">LR394_09775</name>
</gene>